<comment type="caution">
    <text evidence="3">The sequence shown here is derived from an EMBL/GenBank/DDBJ whole genome shotgun (WGS) entry which is preliminary data.</text>
</comment>
<organism evidence="3 4">
    <name type="scientific">Candidatus Yanofskybacteria bacterium RIFCSPHIGHO2_01_FULL_45_42</name>
    <dbReference type="NCBI Taxonomy" id="1802671"/>
    <lineage>
        <taxon>Bacteria</taxon>
        <taxon>Candidatus Yanofskyibacteriota</taxon>
    </lineage>
</organism>
<keyword evidence="2" id="KW-0812">Transmembrane</keyword>
<dbReference type="InterPro" id="IPR008969">
    <property type="entry name" value="CarboxyPept-like_regulatory"/>
</dbReference>
<dbReference type="EMBL" id="MGJL01000007">
    <property type="protein sequence ID" value="OGN08281.1"/>
    <property type="molecule type" value="Genomic_DNA"/>
</dbReference>
<evidence type="ECO:0000313" key="3">
    <source>
        <dbReference type="EMBL" id="OGN08281.1"/>
    </source>
</evidence>
<feature type="transmembrane region" description="Helical" evidence="2">
    <location>
        <begin position="451"/>
        <end position="474"/>
    </location>
</feature>
<protein>
    <submittedName>
        <fullName evidence="3">Uncharacterized protein</fullName>
    </submittedName>
</protein>
<evidence type="ECO:0000313" key="4">
    <source>
        <dbReference type="Proteomes" id="UP000178023"/>
    </source>
</evidence>
<feature type="transmembrane region" description="Helical" evidence="2">
    <location>
        <begin position="480"/>
        <end position="499"/>
    </location>
</feature>
<feature type="compositionally biased region" description="Low complexity" evidence="1">
    <location>
        <begin position="196"/>
        <end position="225"/>
    </location>
</feature>
<evidence type="ECO:0000256" key="2">
    <source>
        <dbReference type="SAM" id="Phobius"/>
    </source>
</evidence>
<gene>
    <name evidence="3" type="ORF">A2750_00470</name>
</gene>
<proteinExistence type="predicted"/>
<feature type="transmembrane region" description="Helical" evidence="2">
    <location>
        <begin position="312"/>
        <end position="328"/>
    </location>
</feature>
<name>A0A1F8F576_9BACT</name>
<dbReference type="AlphaFoldDB" id="A0A1F8F576"/>
<dbReference type="Proteomes" id="UP000178023">
    <property type="component" value="Unassembled WGS sequence"/>
</dbReference>
<keyword evidence="2" id="KW-1133">Transmembrane helix</keyword>
<feature type="region of interest" description="Disordered" evidence="1">
    <location>
        <begin position="177"/>
        <end position="239"/>
    </location>
</feature>
<reference evidence="3 4" key="1">
    <citation type="journal article" date="2016" name="Nat. Commun.">
        <title>Thousands of microbial genomes shed light on interconnected biogeochemical processes in an aquifer system.</title>
        <authorList>
            <person name="Anantharaman K."/>
            <person name="Brown C.T."/>
            <person name="Hug L.A."/>
            <person name="Sharon I."/>
            <person name="Castelle C.J."/>
            <person name="Probst A.J."/>
            <person name="Thomas B.C."/>
            <person name="Singh A."/>
            <person name="Wilkins M.J."/>
            <person name="Karaoz U."/>
            <person name="Brodie E.L."/>
            <person name="Williams K.H."/>
            <person name="Hubbard S.S."/>
            <person name="Banfield J.F."/>
        </authorList>
    </citation>
    <scope>NUCLEOTIDE SEQUENCE [LARGE SCALE GENOMIC DNA]</scope>
</reference>
<dbReference type="SUPFAM" id="SSF49464">
    <property type="entry name" value="Carboxypeptidase regulatory domain-like"/>
    <property type="match status" value="1"/>
</dbReference>
<feature type="compositionally biased region" description="Gly residues" evidence="1">
    <location>
        <begin position="177"/>
        <end position="188"/>
    </location>
</feature>
<keyword evidence="2" id="KW-0472">Membrane</keyword>
<sequence length="582" mass="62066">MSKVQLKNKKFLDFELSFCILIFSFLISLLPLAKANASTTDGTIDSTNKYAWGENIGWINFGDSGGNVHVTVSGLTGYAWGENIGWISLNCSNTSSCSTVDYGIINDVTGRLSGYAWGENVGWISFRPPHGGVDIEADGDFAGYAWGENTGWIVFNCSTTQSCDAVSYKVSTDYRPSGGGGGGGGGGDGDGETSLTPTPSVTPNASVTPTSTVTPTPSFSVSPTPTQLPPVSTATPTALPPGYFPPTGGLIIKKIIETTKQVAVKAPETIITVVANKKTVKTVSGIAVAATALATIPTVVGIFSTATGASNYFIYLILTFLELLGLRAKRKPWGTIYNSFTKQPAPFAKVQLFDSANRAVDMAVADQLGRYGFLVGQTASLNDQFRIQVTQPGLLFPSEVIRSDSDPILYPRVYRGGLFAIGGTGVINYDIPLDPEGATIKPPFKLKVGNAVVKVLDILFWCGVATVPINYLVYRGGVDLALMIVFGVLAVLRITGIVIRPFGLILDKLSGKSVPYALVVLNDKKGRREGFAVSDEDGRYFILAEKGDHMLQTHTPANIMPPQSTEKEIFSKSGYITEKVKL</sequence>
<evidence type="ECO:0000256" key="1">
    <source>
        <dbReference type="SAM" id="MobiDB-lite"/>
    </source>
</evidence>
<accession>A0A1F8F576</accession>